<evidence type="ECO:0000313" key="9">
    <source>
        <dbReference type="EMBL" id="RMZ66022.1"/>
    </source>
</evidence>
<dbReference type="Gene3D" id="1.10.630.10">
    <property type="entry name" value="Cytochrome P450"/>
    <property type="match status" value="4"/>
</dbReference>
<reference evidence="9 10" key="1">
    <citation type="journal article" date="2014" name="PLoS ONE">
        <title>De novo Genome Assembly of the Fungal Plant Pathogen Pyrenophora semeniperda.</title>
        <authorList>
            <person name="Soliai M.M."/>
            <person name="Meyer S.E."/>
            <person name="Udall J.A."/>
            <person name="Elzinga D.E."/>
            <person name="Hermansen R.A."/>
            <person name="Bodily P.M."/>
            <person name="Hart A.A."/>
            <person name="Coleman C.E."/>
        </authorList>
    </citation>
    <scope>NUCLEOTIDE SEQUENCE [LARGE SCALE GENOMIC DNA]</scope>
    <source>
        <strain evidence="9 10">CCB06</strain>
        <tissue evidence="9">Mycelium</tissue>
    </source>
</reference>
<dbReference type="CDD" id="cd11058">
    <property type="entry name" value="CYP60B-like"/>
    <property type="match status" value="2"/>
</dbReference>
<dbReference type="Pfam" id="PF00067">
    <property type="entry name" value="p450"/>
    <property type="match status" value="4"/>
</dbReference>
<feature type="transmembrane region" description="Helical" evidence="8">
    <location>
        <begin position="230"/>
        <end position="249"/>
    </location>
</feature>
<organism evidence="9 10">
    <name type="scientific">Pyrenophora seminiperda CCB06</name>
    <dbReference type="NCBI Taxonomy" id="1302712"/>
    <lineage>
        <taxon>Eukaryota</taxon>
        <taxon>Fungi</taxon>
        <taxon>Dikarya</taxon>
        <taxon>Ascomycota</taxon>
        <taxon>Pezizomycotina</taxon>
        <taxon>Dothideomycetes</taxon>
        <taxon>Pleosporomycetidae</taxon>
        <taxon>Pleosporales</taxon>
        <taxon>Pleosporineae</taxon>
        <taxon>Pleosporaceae</taxon>
        <taxon>Pyrenophora</taxon>
    </lineage>
</organism>
<accession>A0A3M7LV47</accession>
<dbReference type="InterPro" id="IPR036396">
    <property type="entry name" value="Cyt_P450_sf"/>
</dbReference>
<dbReference type="PROSITE" id="PS00086">
    <property type="entry name" value="CYTOCHROME_P450"/>
    <property type="match status" value="3"/>
</dbReference>
<gene>
    <name evidence="9" type="ORF">GMOD_00005087</name>
</gene>
<keyword evidence="3" id="KW-0349">Heme</keyword>
<protein>
    <submittedName>
        <fullName evidence="9">Cytochrome P450</fullName>
    </submittedName>
</protein>
<feature type="transmembrane region" description="Helical" evidence="8">
    <location>
        <begin position="20"/>
        <end position="38"/>
    </location>
</feature>
<feature type="transmembrane region" description="Helical" evidence="8">
    <location>
        <begin position="305"/>
        <end position="326"/>
    </location>
</feature>
<evidence type="ECO:0000256" key="4">
    <source>
        <dbReference type="ARBA" id="ARBA00022723"/>
    </source>
</evidence>
<evidence type="ECO:0000256" key="1">
    <source>
        <dbReference type="ARBA" id="ARBA00001971"/>
    </source>
</evidence>
<evidence type="ECO:0000256" key="7">
    <source>
        <dbReference type="ARBA" id="ARBA00023033"/>
    </source>
</evidence>
<dbReference type="EMBL" id="KE747806">
    <property type="protein sequence ID" value="RMZ66022.1"/>
    <property type="molecule type" value="Genomic_DNA"/>
</dbReference>
<keyword evidence="8" id="KW-0472">Membrane</keyword>
<dbReference type="CDD" id="cd11063">
    <property type="entry name" value="CYP52"/>
    <property type="match status" value="1"/>
</dbReference>
<dbReference type="GO" id="GO:0016705">
    <property type="term" value="F:oxidoreductase activity, acting on paired donors, with incorporation or reduction of molecular oxygen"/>
    <property type="evidence" value="ECO:0007669"/>
    <property type="project" value="InterPro"/>
</dbReference>
<dbReference type="PRINTS" id="PR00385">
    <property type="entry name" value="P450"/>
</dbReference>
<evidence type="ECO:0000256" key="6">
    <source>
        <dbReference type="ARBA" id="ARBA00023004"/>
    </source>
</evidence>
<proteinExistence type="inferred from homology"/>
<dbReference type="SUPFAM" id="SSF48264">
    <property type="entry name" value="Cytochrome P450"/>
    <property type="match status" value="3"/>
</dbReference>
<keyword evidence="6" id="KW-0408">Iron</keyword>
<evidence type="ECO:0000256" key="2">
    <source>
        <dbReference type="ARBA" id="ARBA00010617"/>
    </source>
</evidence>
<keyword evidence="8" id="KW-1133">Transmembrane helix</keyword>
<keyword evidence="5" id="KW-0560">Oxidoreductase</keyword>
<dbReference type="GO" id="GO:0020037">
    <property type="term" value="F:heme binding"/>
    <property type="evidence" value="ECO:0007669"/>
    <property type="project" value="InterPro"/>
</dbReference>
<keyword evidence="7" id="KW-0503">Monooxygenase</keyword>
<keyword evidence="10" id="KW-1185">Reference proteome</keyword>
<dbReference type="InterPro" id="IPR002401">
    <property type="entry name" value="Cyt_P450_E_grp-I"/>
</dbReference>
<keyword evidence="8" id="KW-0812">Transmembrane</keyword>
<evidence type="ECO:0000256" key="8">
    <source>
        <dbReference type="SAM" id="Phobius"/>
    </source>
</evidence>
<dbReference type="PANTHER" id="PTHR24305">
    <property type="entry name" value="CYTOCHROME P450"/>
    <property type="match status" value="1"/>
</dbReference>
<dbReference type="PRINTS" id="PR00463">
    <property type="entry name" value="EP450I"/>
</dbReference>
<dbReference type="InterPro" id="IPR017972">
    <property type="entry name" value="Cyt_P450_CS"/>
</dbReference>
<evidence type="ECO:0000256" key="5">
    <source>
        <dbReference type="ARBA" id="ARBA00023002"/>
    </source>
</evidence>
<feature type="transmembrane region" description="Helical" evidence="8">
    <location>
        <begin position="538"/>
        <end position="557"/>
    </location>
</feature>
<evidence type="ECO:0000256" key="3">
    <source>
        <dbReference type="ARBA" id="ARBA00022617"/>
    </source>
</evidence>
<dbReference type="PANTHER" id="PTHR24305:SF230">
    <property type="entry name" value="P450, PUTATIVE (EUROFUNG)-RELATED"/>
    <property type="match status" value="1"/>
</dbReference>
<dbReference type="GO" id="GO:0004497">
    <property type="term" value="F:monooxygenase activity"/>
    <property type="evidence" value="ECO:0007669"/>
    <property type="project" value="UniProtKB-KW"/>
</dbReference>
<dbReference type="GO" id="GO:0005506">
    <property type="term" value="F:iron ion binding"/>
    <property type="evidence" value="ECO:0007669"/>
    <property type="project" value="InterPro"/>
</dbReference>
<dbReference type="OrthoDB" id="1470350at2759"/>
<name>A0A3M7LV47_9PLEO</name>
<dbReference type="Proteomes" id="UP000265663">
    <property type="component" value="Unassembled WGS sequence"/>
</dbReference>
<dbReference type="InterPro" id="IPR001128">
    <property type="entry name" value="Cyt_P450"/>
</dbReference>
<comment type="cofactor">
    <cofactor evidence="1">
        <name>heme</name>
        <dbReference type="ChEBI" id="CHEBI:30413"/>
    </cofactor>
</comment>
<sequence>MAASLIPDGLWDQLTQLPLWTFQNVVTGVFVFILLYIFSKVVYNLYLSPLSGYPGPKLWAISRLPWNRANMKGRISWKIRELHDKYGPVVRIAPDELSYTTSGAWKKIYGQRNPEFVKALDGRGIAPASIGGQRSLMTEHQDRHLRLRKAIDPAFSQKALREQGSYFQDHSDNLVQKLKDRCDKGPLDMTTWYNLVAFDIVSDLAFGEPSGCVNNPDQPWIQAILARAKAIVWFQLAVQYGAMPLLNWLTPKYVTESRKKHIAMTEAKLKARVEAKNPGKDFMSYILENDEKLNHLELVMLSSNFIVAGSGTSAGGMSGLTYLLLCNPNKLEKLKREIRSLFKNRADMTVQAVTSCKYLRACLNEGMRLYPPTPGSLPRFVPGKGEMIEGKWVPGGYAVGVNQLAAGHSERNFKRAREFHPERWLDEPNSEFKDDDRSSVQPFSYGQRACIGRSMAYAEMSLTMAKLIRYFDWELHDPEKDWWNQQGTYLVWEKLPLLVNLKPVADVIEYGALPSLFRYKLKTRQDDFQDALKMQTNILIQVAGLLLLIQIANTFVIKPLRNLIKSRHLGCGPVPFEPTQWPLGIDIVRRSLRADREQRTPDFVTARFEAIGRYTWGVSLLGTSNFITAEPRNVQALLATQFDDFIMGTARRTNLKTALGRSIFAVDGKAWHRARETMRPIFSRENVSRLELLEEHVQTMLRIIETRKPGLLIDEEGRAWSAPVSLATLLPLLTMDSATELFLGQSTHSLNALLKEHQQNDSKGQHHEDSFDHAFERMLAILGTRMRLRSFYWLYGSKELNKCIKTLHTFVDCAIDAADQARHQGSSQLRYDFLETLRTRCSNRAEVREQVLGLLAAGRDTTASLTAWVFYCLVRYPHVYKKLRTTLLETFGPYSTTVGKSITFEKLKGCAYLQHVMSETLRLHSVVPFNSRCAARDTTLPVGGGPDGTMPVFVPKGTEVNFSTHVLHRRKDLWGEDADEFLPERWEKKRPGTAWQYVPFNGGPRICIGQQFALTEAGYVLVRMVQRYDAIEGLDIDVERDWHNFTIVCSPGSPVARDAAVMCRLRPIVYFLIPSIYYIYFHPLSAFPGPRLWTISRIPWNYVNLQGDLAWRIRDLHVYYNSPVIRVAPDELSYTTSTAWKKIYGSAPPREFLKCLDGRGIAPAVVNGRRSIATETPERHSLLRRAIQPAFSERALRDQEDFFRDHTNKLVAQLRSPKYGAGQQNIIRWFSLLSFDIVSDLAFGEPAGCLDRADEPWLDVIGARIKTIVWHQLAAHYHIEWILKWIAPKASMEARKKHQALTFQKLQRRIEEERGGKRQGKRKDIMSYILGNETEGLSNDCGGQQHGCVYHEVNAEVRGKFASEDEITMVAAGELPYLRACIDETLRITPPTPSALPRWVPDGGEEIDGKWIPGGMAVGVHNLAVCHVPWNWHRPLDFIPERWLETKDGDFACDDRGASRPFSYGRHDCIGQNMAMNEIKLTMAKIFWNFDISLDSRCEDWWITQKSYLIWEKKPLWVHLKSRY</sequence>
<evidence type="ECO:0000313" key="10">
    <source>
        <dbReference type="Proteomes" id="UP000265663"/>
    </source>
</evidence>
<comment type="similarity">
    <text evidence="2">Belongs to the cytochrome P450 family.</text>
</comment>
<dbReference type="InterPro" id="IPR050121">
    <property type="entry name" value="Cytochrome_P450_monoxygenase"/>
</dbReference>
<keyword evidence="4" id="KW-0479">Metal-binding</keyword>